<evidence type="ECO:0000313" key="2">
    <source>
        <dbReference type="Proteomes" id="UP000315295"/>
    </source>
</evidence>
<dbReference type="AlphaFoldDB" id="A0A540LMD4"/>
<evidence type="ECO:0000313" key="1">
    <source>
        <dbReference type="EMBL" id="TQD87422.1"/>
    </source>
</evidence>
<dbReference type="Proteomes" id="UP000315295">
    <property type="component" value="Unassembled WGS sequence"/>
</dbReference>
<comment type="caution">
    <text evidence="1">The sequence shown here is derived from an EMBL/GenBank/DDBJ whole genome shotgun (WGS) entry which is preliminary data.</text>
</comment>
<accession>A0A540LMD4</accession>
<gene>
    <name evidence="1" type="ORF">C1H46_027012</name>
</gene>
<protein>
    <recommendedName>
        <fullName evidence="3">Pyrrolo-quinoline quinone</fullName>
    </recommendedName>
</protein>
<dbReference type="InterPro" id="IPR011047">
    <property type="entry name" value="Quinoprotein_ADH-like_sf"/>
</dbReference>
<keyword evidence="2" id="KW-1185">Reference proteome</keyword>
<dbReference type="PANTHER" id="PTHR32303:SF18">
    <property type="entry name" value="POLYVINYLALCOHOL DEHYDROGENASE-LIKE"/>
    <property type="match status" value="1"/>
</dbReference>
<name>A0A540LMD4_MALBA</name>
<dbReference type="PANTHER" id="PTHR32303">
    <property type="entry name" value="QUINOPROTEIN ALCOHOL DEHYDROGENASE (CYTOCHROME C)"/>
    <property type="match status" value="1"/>
</dbReference>
<dbReference type="STRING" id="106549.A0A540LMD4"/>
<evidence type="ECO:0008006" key="3">
    <source>
        <dbReference type="Google" id="ProtNLM"/>
    </source>
</evidence>
<sequence length="130" mass="13723">GIRGAATDGRRVYTNIANGDQQNFTLAPSIQTTIAGARAAFDTDSGKILWTAAIPSKEASQAPVAVTNGFVFAGSVASNGPAYAMDASTADVEYWCYNIRGCFGEIPVHIRPESVFSCPGQVSPFLDSWD</sequence>
<dbReference type="EMBL" id="VIEB01000536">
    <property type="protein sequence ID" value="TQD87422.1"/>
    <property type="molecule type" value="Genomic_DNA"/>
</dbReference>
<organism evidence="1 2">
    <name type="scientific">Malus baccata</name>
    <name type="common">Siberian crab apple</name>
    <name type="synonym">Pyrus baccata</name>
    <dbReference type="NCBI Taxonomy" id="106549"/>
    <lineage>
        <taxon>Eukaryota</taxon>
        <taxon>Viridiplantae</taxon>
        <taxon>Streptophyta</taxon>
        <taxon>Embryophyta</taxon>
        <taxon>Tracheophyta</taxon>
        <taxon>Spermatophyta</taxon>
        <taxon>Magnoliopsida</taxon>
        <taxon>eudicotyledons</taxon>
        <taxon>Gunneridae</taxon>
        <taxon>Pentapetalae</taxon>
        <taxon>rosids</taxon>
        <taxon>fabids</taxon>
        <taxon>Rosales</taxon>
        <taxon>Rosaceae</taxon>
        <taxon>Amygdaloideae</taxon>
        <taxon>Maleae</taxon>
        <taxon>Malus</taxon>
    </lineage>
</organism>
<dbReference type="InterPro" id="IPR015943">
    <property type="entry name" value="WD40/YVTN_repeat-like_dom_sf"/>
</dbReference>
<feature type="non-terminal residue" evidence="1">
    <location>
        <position position="1"/>
    </location>
</feature>
<dbReference type="SUPFAM" id="SSF50998">
    <property type="entry name" value="Quinoprotein alcohol dehydrogenase-like"/>
    <property type="match status" value="1"/>
</dbReference>
<proteinExistence type="predicted"/>
<reference evidence="1 2" key="1">
    <citation type="journal article" date="2019" name="G3 (Bethesda)">
        <title>Sequencing of a Wild Apple (Malus baccata) Genome Unravels the Differences Between Cultivated and Wild Apple Species Regarding Disease Resistance and Cold Tolerance.</title>
        <authorList>
            <person name="Chen X."/>
        </authorList>
    </citation>
    <scope>NUCLEOTIDE SEQUENCE [LARGE SCALE GENOMIC DNA]</scope>
    <source>
        <strain evidence="2">cv. Shandingzi</strain>
        <tissue evidence="1">Leaves</tissue>
    </source>
</reference>
<dbReference type="Gene3D" id="2.130.10.10">
    <property type="entry name" value="YVTN repeat-like/Quinoprotein amine dehydrogenase"/>
    <property type="match status" value="1"/>
</dbReference>